<dbReference type="InterPro" id="IPR051458">
    <property type="entry name" value="Cyt/Met_Dipeptidase"/>
</dbReference>
<dbReference type="InterPro" id="IPR011650">
    <property type="entry name" value="Peptidase_M20_dimer"/>
</dbReference>
<dbReference type="Pfam" id="PF00400">
    <property type="entry name" value="WD40"/>
    <property type="match status" value="1"/>
</dbReference>
<comment type="similarity">
    <text evidence="1">Belongs to the peptidase M20A family.</text>
</comment>
<feature type="repeat" description="WD" evidence="7">
    <location>
        <begin position="18"/>
        <end position="57"/>
    </location>
</feature>
<dbReference type="SUPFAM" id="SSF53187">
    <property type="entry name" value="Zn-dependent exopeptidases"/>
    <property type="match status" value="1"/>
</dbReference>
<dbReference type="GO" id="GO:0061672">
    <property type="term" value="C:glutathione hydrolase complex"/>
    <property type="evidence" value="ECO:0007669"/>
    <property type="project" value="EnsemblFungi"/>
</dbReference>
<evidence type="ECO:0000256" key="1">
    <source>
        <dbReference type="ARBA" id="ARBA00006247"/>
    </source>
</evidence>
<dbReference type="Pfam" id="PF01546">
    <property type="entry name" value="Peptidase_M20"/>
    <property type="match status" value="1"/>
</dbReference>
<feature type="transmembrane region" description="Helical" evidence="8">
    <location>
        <begin position="246"/>
        <end position="270"/>
    </location>
</feature>
<dbReference type="InterPro" id="IPR001680">
    <property type="entry name" value="WD40_rpt"/>
</dbReference>
<feature type="repeat" description="WD" evidence="7">
    <location>
        <begin position="58"/>
        <end position="99"/>
    </location>
</feature>
<evidence type="ECO:0000256" key="5">
    <source>
        <dbReference type="ARBA" id="ARBA00022737"/>
    </source>
</evidence>
<keyword evidence="8" id="KW-1133">Transmembrane helix</keyword>
<keyword evidence="4" id="KW-0479">Metal-binding</keyword>
<proteinExistence type="inferred from homology"/>
<dbReference type="PROSITE" id="PS50082">
    <property type="entry name" value="WD_REPEATS_2"/>
    <property type="match status" value="2"/>
</dbReference>
<dbReference type="InterPro" id="IPR036264">
    <property type="entry name" value="Bact_exopeptidase_dim_dom"/>
</dbReference>
<comment type="caution">
    <text evidence="10">The sequence shown here is derived from an EMBL/GenBank/DDBJ whole genome shotgun (WGS) entry which is preliminary data.</text>
</comment>
<keyword evidence="11" id="KW-1185">Reference proteome</keyword>
<dbReference type="InterPro" id="IPR015943">
    <property type="entry name" value="WD40/YVTN_repeat-like_dom_sf"/>
</dbReference>
<evidence type="ECO:0000259" key="9">
    <source>
        <dbReference type="Pfam" id="PF07687"/>
    </source>
</evidence>
<evidence type="ECO:0000256" key="7">
    <source>
        <dbReference type="PROSITE-ProRule" id="PRU00221"/>
    </source>
</evidence>
<dbReference type="GO" id="GO:0006751">
    <property type="term" value="P:glutathione catabolic process"/>
    <property type="evidence" value="ECO:0007669"/>
    <property type="project" value="EnsemblFungi"/>
</dbReference>
<dbReference type="SMART" id="SM00320">
    <property type="entry name" value="WD40"/>
    <property type="match status" value="7"/>
</dbReference>
<dbReference type="InterPro" id="IPR036322">
    <property type="entry name" value="WD40_repeat_dom_sf"/>
</dbReference>
<dbReference type="PIRSF" id="PIRSF037237">
    <property type="entry name" value="Peptidase_WD_repeats_DUG2"/>
    <property type="match status" value="1"/>
</dbReference>
<dbReference type="GO" id="GO:0042802">
    <property type="term" value="F:identical protein binding"/>
    <property type="evidence" value="ECO:0007669"/>
    <property type="project" value="EnsemblFungi"/>
</dbReference>
<dbReference type="Gene3D" id="2.130.10.10">
    <property type="entry name" value="YVTN repeat-like/Quinoprotein amine dehydrogenase"/>
    <property type="match status" value="2"/>
</dbReference>
<dbReference type="SUPFAM" id="SSF55031">
    <property type="entry name" value="Bacterial exopeptidase dimerisation domain"/>
    <property type="match status" value="1"/>
</dbReference>
<dbReference type="PANTHER" id="PTHR43270:SF8">
    <property type="entry name" value="DI- AND TRIPEPTIDASE DUG2-RELATED"/>
    <property type="match status" value="1"/>
</dbReference>
<evidence type="ECO:0000313" key="10">
    <source>
        <dbReference type="EMBL" id="OLL24367.1"/>
    </source>
</evidence>
<dbReference type="OMA" id="HATVCVD"/>
<dbReference type="PANTHER" id="PTHR43270">
    <property type="entry name" value="BETA-ALA-HIS DIPEPTIDASE"/>
    <property type="match status" value="1"/>
</dbReference>
<dbReference type="OrthoDB" id="7832001at2759"/>
<evidence type="ECO:0000256" key="2">
    <source>
        <dbReference type="ARBA" id="ARBA00022574"/>
    </source>
</evidence>
<dbReference type="InterPro" id="IPR017149">
    <property type="entry name" value="GSH_degradosome_Dug2"/>
</dbReference>
<keyword evidence="8" id="KW-0472">Membrane</keyword>
<dbReference type="STRING" id="1198029.A0A1U7LNY9"/>
<dbReference type="Pfam" id="PF07687">
    <property type="entry name" value="M20_dimer"/>
    <property type="match status" value="1"/>
</dbReference>
<dbReference type="GO" id="GO:0046872">
    <property type="term" value="F:metal ion binding"/>
    <property type="evidence" value="ECO:0007669"/>
    <property type="project" value="UniProtKB-KW"/>
</dbReference>
<evidence type="ECO:0000313" key="11">
    <source>
        <dbReference type="Proteomes" id="UP000186594"/>
    </source>
</evidence>
<keyword evidence="2 7" id="KW-0853">WD repeat</keyword>
<dbReference type="EMBL" id="LXFE01000851">
    <property type="protein sequence ID" value="OLL24367.1"/>
    <property type="molecule type" value="Genomic_DNA"/>
</dbReference>
<protein>
    <submittedName>
        <fullName evidence="10">Putative di-and tripeptidase DUG2</fullName>
    </submittedName>
</protein>
<dbReference type="InterPro" id="IPR020472">
    <property type="entry name" value="WD40_PAC1"/>
</dbReference>
<evidence type="ECO:0000256" key="6">
    <source>
        <dbReference type="ARBA" id="ARBA00022801"/>
    </source>
</evidence>
<evidence type="ECO:0000256" key="4">
    <source>
        <dbReference type="ARBA" id="ARBA00022723"/>
    </source>
</evidence>
<dbReference type="Gene3D" id="3.30.70.360">
    <property type="match status" value="1"/>
</dbReference>
<dbReference type="PROSITE" id="PS00678">
    <property type="entry name" value="WD_REPEATS_1"/>
    <property type="match status" value="1"/>
</dbReference>
<reference evidence="10 11" key="1">
    <citation type="submission" date="2016-04" db="EMBL/GenBank/DDBJ databases">
        <title>Evolutionary innovation and constraint leading to complex multicellularity in the Ascomycota.</title>
        <authorList>
            <person name="Cisse O."/>
            <person name="Nguyen A."/>
            <person name="Hewitt D.A."/>
            <person name="Jedd G."/>
            <person name="Stajich J.E."/>
        </authorList>
    </citation>
    <scope>NUCLEOTIDE SEQUENCE [LARGE SCALE GENOMIC DNA]</scope>
    <source>
        <strain evidence="10 11">DAH-3</strain>
    </source>
</reference>
<dbReference type="InterPro" id="IPR002933">
    <property type="entry name" value="Peptidase_M20"/>
</dbReference>
<dbReference type="GO" id="GO:0036374">
    <property type="term" value="F:glutathione hydrolase activity"/>
    <property type="evidence" value="ECO:0007669"/>
    <property type="project" value="EnsemblFungi"/>
</dbReference>
<feature type="domain" description="Peptidase M20 dimerisation" evidence="9">
    <location>
        <begin position="552"/>
        <end position="698"/>
    </location>
</feature>
<dbReference type="AlphaFoldDB" id="A0A1U7LNY9"/>
<organism evidence="10 11">
    <name type="scientific">Neolecta irregularis (strain DAH-3)</name>
    <dbReference type="NCBI Taxonomy" id="1198029"/>
    <lineage>
        <taxon>Eukaryota</taxon>
        <taxon>Fungi</taxon>
        <taxon>Dikarya</taxon>
        <taxon>Ascomycota</taxon>
        <taxon>Taphrinomycotina</taxon>
        <taxon>Neolectales</taxon>
        <taxon>Neolectaceae</taxon>
        <taxon>Neolecta</taxon>
    </lineage>
</organism>
<dbReference type="GO" id="GO:0006508">
    <property type="term" value="P:proteolysis"/>
    <property type="evidence" value="ECO:0007669"/>
    <property type="project" value="UniProtKB-KW"/>
</dbReference>
<dbReference type="PRINTS" id="PR00320">
    <property type="entry name" value="GPROTEINBRPT"/>
</dbReference>
<keyword evidence="5" id="KW-0677">Repeat</keyword>
<name>A0A1U7LNY9_NEOID</name>
<dbReference type="GO" id="GO:0034399">
    <property type="term" value="C:nuclear periphery"/>
    <property type="evidence" value="ECO:0007669"/>
    <property type="project" value="EnsemblFungi"/>
</dbReference>
<accession>A0A1U7LNY9</accession>
<dbReference type="PROSITE" id="PS50294">
    <property type="entry name" value="WD_REPEATS_REGION"/>
    <property type="match status" value="1"/>
</dbReference>
<dbReference type="SUPFAM" id="SSF50978">
    <property type="entry name" value="WD40 repeat-like"/>
    <property type="match status" value="1"/>
</dbReference>
<sequence>MSLDLLSANIKKPSLLHKIRHSGSVLCLAVSQYYIFAGTEDEMISVWDVDNFDQKPTLTGHDGSIMCLSICEEENLLFSSAADATVRVWDSRKLEQLYVLYSTYDVGDIFSVVYSPGLRTIYMGAQNTSIQWYNLHSAKPRRFSQAEHFPTTRYDKFCQVSQTKVSVAPEYARVKDKSEYLNDKFLEIPPANSIQYAHYGYVYTLLLAHVLGEQRLLSGGGDGQIRIWTINRSGMKNLKTLHTGDFGIVSLIVLGAFLYSGLLGGQILIWDLETFQLVRQVRAYDGYDVLSLSNWNECIFSAAANGVIKQWDNSFRNVHSWKAHDGLVLSSQIIVRQTKQIMVTGGNDHMVSIWNMSCIADGSFRDREPYSNDLLISTLSRFVSFKTVSGCSANLEECRRGSTFLKHLLKDLGATNATFLLTDNSNPVVLGQFKTIHGPKRKHILFYGHYDVISAEESWSPWEVSGQDGYLYGRGVSDNKGPCLAAIYAVAELVQHGKLNVDVSFLIEGEEEKGSTGFFDTVSANKDLIGEVDWIFLSNSYWFDDSTPCLTYGLRGVIHATVKVYNNLADAHSGMEGGAYREPMIDLIHLMSSLTNEYGGIKLPGFYGPVRKVTAEEKELYAAITSNLSCSARANDIKTLMARWRHPSLTIHRMKVSGSGNRTIIPHECEAAISIRIVPNQVLEEIIATLESYLHSEFLKLKSDNTMEINVNHKADWWLGDPTNHAFKLFESAICEEWEIDKPLYIREGGSIPVVRWLEKEFNAAAVQFPMGQSSDQAHLRNERLRIVNLQKGKEILKKVFERFGTELF</sequence>
<dbReference type="InterPro" id="IPR019775">
    <property type="entry name" value="WD40_repeat_CS"/>
</dbReference>
<keyword evidence="6" id="KW-0378">Hydrolase</keyword>
<evidence type="ECO:0000256" key="3">
    <source>
        <dbReference type="ARBA" id="ARBA00022670"/>
    </source>
</evidence>
<dbReference type="GO" id="GO:0005737">
    <property type="term" value="C:cytoplasm"/>
    <property type="evidence" value="ECO:0007669"/>
    <property type="project" value="EnsemblFungi"/>
</dbReference>
<dbReference type="Proteomes" id="UP000186594">
    <property type="component" value="Unassembled WGS sequence"/>
</dbReference>
<keyword evidence="3" id="KW-0645">Protease</keyword>
<dbReference type="Gene3D" id="3.40.630.10">
    <property type="entry name" value="Zn peptidases"/>
    <property type="match status" value="1"/>
</dbReference>
<gene>
    <name evidence="10" type="ORF">NEOLI_002751</name>
</gene>
<evidence type="ECO:0000256" key="8">
    <source>
        <dbReference type="SAM" id="Phobius"/>
    </source>
</evidence>
<keyword evidence="8" id="KW-0812">Transmembrane</keyword>